<protein>
    <submittedName>
        <fullName evidence="1">Uncharacterized protein</fullName>
    </submittedName>
</protein>
<evidence type="ECO:0000313" key="1">
    <source>
        <dbReference type="EMBL" id="CAB4196611.1"/>
    </source>
</evidence>
<organism evidence="1">
    <name type="scientific">uncultured Caudovirales phage</name>
    <dbReference type="NCBI Taxonomy" id="2100421"/>
    <lineage>
        <taxon>Viruses</taxon>
        <taxon>Duplodnaviria</taxon>
        <taxon>Heunggongvirae</taxon>
        <taxon>Uroviricota</taxon>
        <taxon>Caudoviricetes</taxon>
        <taxon>Peduoviridae</taxon>
        <taxon>Maltschvirus</taxon>
        <taxon>Maltschvirus maltsch</taxon>
    </lineage>
</organism>
<accession>A0A6J5RSP8</accession>
<reference evidence="1" key="1">
    <citation type="submission" date="2020-05" db="EMBL/GenBank/DDBJ databases">
        <authorList>
            <person name="Chiriac C."/>
            <person name="Salcher M."/>
            <person name="Ghai R."/>
            <person name="Kavagutti S V."/>
        </authorList>
    </citation>
    <scope>NUCLEOTIDE SEQUENCE</scope>
</reference>
<name>A0A6J5RSP8_9CAUD</name>
<dbReference type="EMBL" id="LR797252">
    <property type="protein sequence ID" value="CAB4196611.1"/>
    <property type="molecule type" value="Genomic_DNA"/>
</dbReference>
<sequence length="124" mass="14574">MKCPICKERLSERGNQSVGYDFWCSNNNCNILNLFEPYMFCISMNNNKIIDYHIIININNIWYHLSSDKDMLKTDLSKIDMSHPDSDIEPTVSSINKFMLPDNYENLNEYILIANRLLNLVVFL</sequence>
<proteinExistence type="predicted"/>
<gene>
    <name evidence="1" type="ORF">UFOVP1290_131</name>
</gene>